<dbReference type="Gene3D" id="1.10.10.970">
    <property type="entry name" value="RNA 2'-phosphotransferase, Tpt1/KptA family, N-terminal domain"/>
    <property type="match status" value="1"/>
</dbReference>
<dbReference type="SUPFAM" id="SSF56399">
    <property type="entry name" value="ADP-ribosylation"/>
    <property type="match status" value="1"/>
</dbReference>
<organism evidence="5">
    <name type="scientific">Myoviridae sp. ctWb16</name>
    <dbReference type="NCBI Taxonomy" id="2827690"/>
    <lineage>
        <taxon>Viruses</taxon>
        <taxon>Duplodnaviria</taxon>
        <taxon>Heunggongvirae</taxon>
        <taxon>Uroviricota</taxon>
        <taxon>Caudoviricetes</taxon>
    </lineage>
</organism>
<dbReference type="InterPro" id="IPR042080">
    <property type="entry name" value="RNA_2'-PTrans_N"/>
</dbReference>
<keyword evidence="3" id="KW-0520">NAD</keyword>
<dbReference type="InterPro" id="IPR042081">
    <property type="entry name" value="RNA_2'-PTrans_C"/>
</dbReference>
<evidence type="ECO:0000256" key="3">
    <source>
        <dbReference type="ARBA" id="ARBA00023027"/>
    </source>
</evidence>
<dbReference type="Pfam" id="PF01885">
    <property type="entry name" value="PTS_2-RNA"/>
    <property type="match status" value="1"/>
</dbReference>
<dbReference type="GO" id="GO:0008033">
    <property type="term" value="P:tRNA processing"/>
    <property type="evidence" value="ECO:0007669"/>
    <property type="project" value="TreeGrafter"/>
</dbReference>
<keyword evidence="2" id="KW-0808">Transferase</keyword>
<dbReference type="InterPro" id="IPR002745">
    <property type="entry name" value="Ptrans_KptA/Tpt1"/>
</dbReference>
<dbReference type="EMBL" id="BK032721">
    <property type="protein sequence ID" value="DAF56629.1"/>
    <property type="molecule type" value="Genomic_DNA"/>
</dbReference>
<dbReference type="PANTHER" id="PTHR12684">
    <property type="entry name" value="PUTATIVE PHOSPHOTRANSFERASE"/>
    <property type="match status" value="1"/>
</dbReference>
<dbReference type="InterPro" id="IPR022928">
    <property type="entry name" value="RNA_2'-PTrans_KptA"/>
</dbReference>
<accession>A0A8S5SZW6</accession>
<comment type="function">
    <text evidence="4">Removes the 2'-phosphate from RNA via an intermediate in which the phosphate is ADP-ribosylated by NAD followed by a presumed transesterification to release the RNA and generate ADP-ribose 1''-2''-cyclic phosphate (APPR&gt;P). May function as an ADP-ribosylase.</text>
</comment>
<evidence type="ECO:0000313" key="5">
    <source>
        <dbReference type="EMBL" id="DAF56629.1"/>
    </source>
</evidence>
<proteinExistence type="inferred from homology"/>
<name>A0A8S5SZW6_9CAUD</name>
<dbReference type="Gene3D" id="3.20.170.30">
    <property type="match status" value="1"/>
</dbReference>
<reference evidence="5" key="1">
    <citation type="journal article" date="2021" name="Proc. Natl. Acad. Sci. U.S.A.">
        <title>A Catalog of Tens of Thousands of Viruses from Human Metagenomes Reveals Hidden Associations with Chronic Diseases.</title>
        <authorList>
            <person name="Tisza M.J."/>
            <person name="Buck C.B."/>
        </authorList>
    </citation>
    <scope>NUCLEOTIDE SEQUENCE</scope>
    <source>
        <strain evidence="5">CtWb16</strain>
    </source>
</reference>
<evidence type="ECO:0000256" key="4">
    <source>
        <dbReference type="ARBA" id="ARBA00025212"/>
    </source>
</evidence>
<dbReference type="GO" id="GO:0003950">
    <property type="term" value="F:NAD+ poly-ADP-ribosyltransferase activity"/>
    <property type="evidence" value="ECO:0007669"/>
    <property type="project" value="InterPro"/>
</dbReference>
<evidence type="ECO:0000256" key="1">
    <source>
        <dbReference type="ARBA" id="ARBA00009836"/>
    </source>
</evidence>
<protein>
    <submittedName>
        <fullName evidence="5">RNA 2'-phosphotransferase</fullName>
    </submittedName>
</protein>
<dbReference type="HAMAP" id="MF_00299">
    <property type="entry name" value="KptA"/>
    <property type="match status" value="1"/>
</dbReference>
<dbReference type="GO" id="GO:0000215">
    <property type="term" value="F:tRNA 2'-phosphotransferase activity"/>
    <property type="evidence" value="ECO:0007669"/>
    <property type="project" value="TreeGrafter"/>
</dbReference>
<dbReference type="PANTHER" id="PTHR12684:SF2">
    <property type="entry name" value="TRNA 2'-PHOSPHOTRANSFERASE 1"/>
    <property type="match status" value="1"/>
</dbReference>
<sequence length="180" mass="21054">MNNIEISKYLSYILRHKPESINLKLDKEGWADIQYIIDNSNMELSYNVIKEIVDTNDKQRFSISEDGKKIRANQGHTTNKVNITFKKEIPPVILYHGTKEEYLSSIMKKGLLPMERQYVHLSKDIETAKKVGDRRKGKTIILSINTKQMFADNIDFFLSDNNVWLVKEVNKKYIDIITEK</sequence>
<comment type="similarity">
    <text evidence="1">Belongs to the KptA/TPT1 family.</text>
</comment>
<evidence type="ECO:0000256" key="2">
    <source>
        <dbReference type="ARBA" id="ARBA00022679"/>
    </source>
</evidence>